<dbReference type="GO" id="GO:0030170">
    <property type="term" value="F:pyridoxal phosphate binding"/>
    <property type="evidence" value="ECO:0007669"/>
    <property type="project" value="TreeGrafter"/>
</dbReference>
<evidence type="ECO:0000313" key="7">
    <source>
        <dbReference type="EMBL" id="MCP2261356.1"/>
    </source>
</evidence>
<accession>Q2MFI5</accession>
<dbReference type="Pfam" id="PF01041">
    <property type="entry name" value="DegT_DnrJ_EryC1"/>
    <property type="match status" value="1"/>
</dbReference>
<dbReference type="PIRSF" id="PIRSF000390">
    <property type="entry name" value="PLP_StrS"/>
    <property type="match status" value="1"/>
</dbReference>
<dbReference type="EMBL" id="AJ629123">
    <property type="protein sequence ID" value="CAF33056.1"/>
    <property type="molecule type" value="Genomic_DNA"/>
</dbReference>
<evidence type="ECO:0000313" key="8">
    <source>
        <dbReference type="Proteomes" id="UP001205311"/>
    </source>
</evidence>
<dbReference type="Proteomes" id="UP001205311">
    <property type="component" value="Unassembled WGS sequence"/>
</dbReference>
<evidence type="ECO:0000313" key="6">
    <source>
        <dbReference type="EMBL" id="CAF33056.1"/>
    </source>
</evidence>
<proteinExistence type="inferred from homology"/>
<dbReference type="SUPFAM" id="SSF53383">
    <property type="entry name" value="PLP-dependent transferases"/>
    <property type="match status" value="1"/>
</dbReference>
<sequence>MSHHVPFAHVDRENAALVDEFLPVLKEQLAGGVFVGGEEVDRLERRIAHLHQVEHAVAVNSGTDALRLTVRALGIPRGSTGVTVANTFVATVGALLSEGLDPLLVDVGDDENVDVAALEEAITPDTRLVVAVHLRGLPAEIGAIRELCERRGIVLLEDCAQAVLATAGGVPVGGFGIAGCFSLHPLKNLGACGDAGVVVTNDAELAGELRLLRNHGLRDRDTVVRWGENSRLDALQAGLLNVKLDRLAEWTERRRDLAALYDDLLAGLPVVTPPRPDDRVHVYHRYAIMTDQRDALRSHLSRLGVGTAVHYPVPIHRQPAAADGRVRTAARGLAVTERQAARTLSLPLHPLMSEREIRAAADGVRSFFDHHAR</sequence>
<gene>
    <name evidence="6" type="primary">aprL</name>
    <name evidence="7" type="ORF">LX15_005080</name>
</gene>
<evidence type="ECO:0000256" key="2">
    <source>
        <dbReference type="ARBA" id="ARBA00037999"/>
    </source>
</evidence>
<evidence type="ECO:0000256" key="1">
    <source>
        <dbReference type="ARBA" id="ARBA00022898"/>
    </source>
</evidence>
<dbReference type="RefSeq" id="WP_253672185.1">
    <property type="nucleotide sequence ID" value="NZ_JAMTCP010000040.1"/>
</dbReference>
<evidence type="ECO:0000256" key="5">
    <source>
        <dbReference type="RuleBase" id="RU004508"/>
    </source>
</evidence>
<dbReference type="GO" id="GO:0008483">
    <property type="term" value="F:transaminase activity"/>
    <property type="evidence" value="ECO:0007669"/>
    <property type="project" value="UniProtKB-KW"/>
</dbReference>
<dbReference type="AlphaFoldDB" id="Q2MFI5"/>
<dbReference type="EMBL" id="JAMTCP010000040">
    <property type="protein sequence ID" value="MCP2261356.1"/>
    <property type="molecule type" value="Genomic_DNA"/>
</dbReference>
<reference evidence="6" key="1">
    <citation type="submission" date="2004-02" db="EMBL/GenBank/DDBJ databases">
        <title>Comparison of the "mixed" gene clusters for the biosynthesis of the aminoglycoside antibiotics apramycin (Streptomyces tenebrarius DSM 40477) and hygromycin B (Streptomyces hygroscopicus subsp. hygroscopicus DSM 40578), which contain genes related to both the biosynthesis of other aminoglycosides and cell-wall sugars.</title>
        <authorList>
            <person name="Aboshanab K.M."/>
            <person name="Schmidt-Beissner H."/>
            <person name="Wehmeier U.F."/>
            <person name="Welzel K."/>
            <person name="Vente A."/>
            <person name="Piepersberg W."/>
        </authorList>
    </citation>
    <scope>NUCLEOTIDE SEQUENCE</scope>
    <source>
        <strain evidence="6">Type strain: DSM 40477</strain>
    </source>
</reference>
<protein>
    <submittedName>
        <fullName evidence="6">Putative apramycin biosynthetic aminotransferase</fullName>
    </submittedName>
    <submittedName>
        <fullName evidence="7">dTDP-4-amino-4,6-dideoxygalactose transaminase</fullName>
    </submittedName>
</protein>
<dbReference type="InterPro" id="IPR000653">
    <property type="entry name" value="DegT/StrS_aminotransferase"/>
</dbReference>
<dbReference type="PANTHER" id="PTHR30244">
    <property type="entry name" value="TRANSAMINASE"/>
    <property type="match status" value="1"/>
</dbReference>
<keyword evidence="6" id="KW-0032">Aminotransferase</keyword>
<keyword evidence="6" id="KW-0808">Transferase</keyword>
<dbReference type="Gene3D" id="3.40.640.10">
    <property type="entry name" value="Type I PLP-dependent aspartate aminotransferase-like (Major domain)"/>
    <property type="match status" value="1"/>
</dbReference>
<dbReference type="SMR" id="Q2MFI5"/>
<feature type="active site" description="Proton acceptor" evidence="3">
    <location>
        <position position="187"/>
    </location>
</feature>
<keyword evidence="1 4" id="KW-0663">Pyridoxal phosphate</keyword>
<name>Q2MFI5_STRSD</name>
<dbReference type="InterPro" id="IPR015422">
    <property type="entry name" value="PyrdxlP-dep_Trfase_small"/>
</dbReference>
<feature type="modified residue" description="N6-(pyridoxal phosphate)lysine" evidence="4">
    <location>
        <position position="187"/>
    </location>
</feature>
<dbReference type="Gene3D" id="3.90.1150.10">
    <property type="entry name" value="Aspartate Aminotransferase, domain 1"/>
    <property type="match status" value="1"/>
</dbReference>
<evidence type="ECO:0000256" key="3">
    <source>
        <dbReference type="PIRSR" id="PIRSR000390-1"/>
    </source>
</evidence>
<dbReference type="InterPro" id="IPR015424">
    <property type="entry name" value="PyrdxlP-dep_Trfase"/>
</dbReference>
<dbReference type="CDD" id="cd00616">
    <property type="entry name" value="AHBA_syn"/>
    <property type="match status" value="1"/>
</dbReference>
<organism evidence="6">
    <name type="scientific">Streptoalloteichus tenebrarius (strain ATCC 17920 / DSM 40477 / JCM 4838 / CBS 697.72 / NBRC 16177 / NCIMB 11028 / NRRL B-12390 / A12253. 1 / ISP 5477)</name>
    <name type="common">Streptomyces tenebrarius</name>
    <dbReference type="NCBI Taxonomy" id="1933"/>
    <lineage>
        <taxon>Bacteria</taxon>
        <taxon>Bacillati</taxon>
        <taxon>Actinomycetota</taxon>
        <taxon>Actinomycetes</taxon>
        <taxon>Pseudonocardiales</taxon>
        <taxon>Pseudonocardiaceae</taxon>
        <taxon>Streptoalloteichus</taxon>
    </lineage>
</organism>
<reference evidence="7 8" key="2">
    <citation type="submission" date="2022-06" db="EMBL/GenBank/DDBJ databases">
        <title>Genomic Encyclopedia of Archaeal and Bacterial Type Strains, Phase II (KMG-II): from individual species to whole genera.</title>
        <authorList>
            <person name="Goeker M."/>
        </authorList>
    </citation>
    <scope>NUCLEOTIDE SEQUENCE [LARGE SCALE GENOMIC DNA]</scope>
    <source>
        <strain evidence="7 8">DSM 40477</strain>
    </source>
</reference>
<comment type="similarity">
    <text evidence="2 5">Belongs to the DegT/DnrJ/EryC1 family.</text>
</comment>
<dbReference type="InterPro" id="IPR015421">
    <property type="entry name" value="PyrdxlP-dep_Trfase_major"/>
</dbReference>
<dbReference type="PANTHER" id="PTHR30244:SF36">
    <property type="entry name" value="3-OXO-GLUCOSE-6-PHOSPHATE:GLUTAMATE AMINOTRANSFERASE"/>
    <property type="match status" value="1"/>
</dbReference>
<evidence type="ECO:0000256" key="4">
    <source>
        <dbReference type="PIRSR" id="PIRSR000390-2"/>
    </source>
</evidence>
<dbReference type="GO" id="GO:0000271">
    <property type="term" value="P:polysaccharide biosynthetic process"/>
    <property type="evidence" value="ECO:0007669"/>
    <property type="project" value="TreeGrafter"/>
</dbReference>
<keyword evidence="8" id="KW-1185">Reference proteome</keyword>